<dbReference type="SUPFAM" id="SSF56487">
    <property type="entry name" value="SRCR-like"/>
    <property type="match status" value="3"/>
</dbReference>
<dbReference type="FunFam" id="3.10.250.10:FF:000009">
    <property type="entry name" value="WC1"/>
    <property type="match status" value="1"/>
</dbReference>
<keyword evidence="3 5" id="KW-1015">Disulfide bond</keyword>
<dbReference type="PANTHER" id="PTHR19331:SF465">
    <property type="entry name" value="EGG PEPTIDE SPERACT RECEPTOR"/>
    <property type="match status" value="1"/>
</dbReference>
<feature type="domain" description="SRCR" evidence="6">
    <location>
        <begin position="225"/>
        <end position="325"/>
    </location>
</feature>
<feature type="disulfide bond" evidence="5">
    <location>
        <begin position="158"/>
        <end position="219"/>
    </location>
</feature>
<keyword evidence="8" id="KW-1185">Reference proteome</keyword>
<dbReference type="AlphaFoldDB" id="A0A3B3WKA9"/>
<name>A0A3B3WKA9_9TELE</name>
<comment type="caution">
    <text evidence="5">Lacks conserved residue(s) required for the propagation of feature annotation.</text>
</comment>
<proteinExistence type="predicted"/>
<keyword evidence="1" id="KW-0732">Signal</keyword>
<feature type="disulfide bond" evidence="5">
    <location>
        <begin position="145"/>
        <end position="209"/>
    </location>
</feature>
<dbReference type="GO" id="GO:0016020">
    <property type="term" value="C:membrane"/>
    <property type="evidence" value="ECO:0007669"/>
    <property type="project" value="InterPro"/>
</dbReference>
<evidence type="ECO:0000256" key="5">
    <source>
        <dbReference type="PROSITE-ProRule" id="PRU00196"/>
    </source>
</evidence>
<evidence type="ECO:0000313" key="7">
    <source>
        <dbReference type="Ensembl" id="ENSPMEP00000003074.1"/>
    </source>
</evidence>
<feature type="disulfide bond" evidence="5">
    <location>
        <begin position="47"/>
        <end position="108"/>
    </location>
</feature>
<accession>A0A3B3WKA9</accession>
<evidence type="ECO:0000256" key="2">
    <source>
        <dbReference type="ARBA" id="ARBA00022737"/>
    </source>
</evidence>
<feature type="disulfide bond" evidence="5">
    <location>
        <begin position="295"/>
        <end position="305"/>
    </location>
</feature>
<dbReference type="Proteomes" id="UP000261480">
    <property type="component" value="Unplaced"/>
</dbReference>
<evidence type="ECO:0000256" key="4">
    <source>
        <dbReference type="ARBA" id="ARBA00023180"/>
    </source>
</evidence>
<dbReference type="FunFam" id="3.10.250.10:FF:000010">
    <property type="entry name" value="T-cell differentiation antigen CD6"/>
    <property type="match status" value="2"/>
</dbReference>
<organism evidence="7 8">
    <name type="scientific">Poecilia mexicana</name>
    <dbReference type="NCBI Taxonomy" id="48701"/>
    <lineage>
        <taxon>Eukaryota</taxon>
        <taxon>Metazoa</taxon>
        <taxon>Chordata</taxon>
        <taxon>Craniata</taxon>
        <taxon>Vertebrata</taxon>
        <taxon>Euteleostomi</taxon>
        <taxon>Actinopterygii</taxon>
        <taxon>Neopterygii</taxon>
        <taxon>Teleostei</taxon>
        <taxon>Neoteleostei</taxon>
        <taxon>Acanthomorphata</taxon>
        <taxon>Ovalentaria</taxon>
        <taxon>Atherinomorphae</taxon>
        <taxon>Cyprinodontiformes</taxon>
        <taxon>Poeciliidae</taxon>
        <taxon>Poeciliinae</taxon>
        <taxon>Poecilia</taxon>
    </lineage>
</organism>
<sequence>MSSSGHQSVRLEGHEDQCAGRVEVWKDGNWGTVCDDRWDLREAKVVCAQLGCGTALRVTGQNGLFPPGSGPIHLDELNCTGNEQNLWFCPGVQENSDCGHKEDAGVVCSGQSDGVHPASVRLEGHEDQCAGRVEVWKDGNWGTVCDDRWDLREAKVVCAQLGCGTALRVTGQNGLFPPGSGPIHLDELNCTGNEQNLWFCPGVQENSDCGHKEDAGVVCSGHQSVRLEGHEDQCAGRVEVWKDGNWGTVCDDRWDLREAKVVCAQLGCGTALRVTGQNGLFPPGSGPIHLDELNCTGNEQNLWFCPGVQENSDCGHKEDAVFESFHVFDVCLLLQLLHQPFLLQNISASYGSLVYWVFLPPW</sequence>
<evidence type="ECO:0000256" key="3">
    <source>
        <dbReference type="ARBA" id="ARBA00023157"/>
    </source>
</evidence>
<keyword evidence="2" id="KW-0677">Repeat</keyword>
<keyword evidence="4" id="KW-0325">Glycoprotein</keyword>
<feature type="domain" description="SRCR" evidence="6">
    <location>
        <begin position="9"/>
        <end position="109"/>
    </location>
</feature>
<dbReference type="SMART" id="SM00202">
    <property type="entry name" value="SR"/>
    <property type="match status" value="3"/>
</dbReference>
<protein>
    <recommendedName>
        <fullName evidence="6">SRCR domain-containing protein</fullName>
    </recommendedName>
</protein>
<dbReference type="Gene3D" id="3.10.250.10">
    <property type="entry name" value="SRCR-like domain"/>
    <property type="match status" value="3"/>
</dbReference>
<evidence type="ECO:0000313" key="8">
    <source>
        <dbReference type="Proteomes" id="UP000261480"/>
    </source>
</evidence>
<dbReference type="PROSITE" id="PS50287">
    <property type="entry name" value="SRCR_2"/>
    <property type="match status" value="3"/>
</dbReference>
<feature type="disulfide bond" evidence="5">
    <location>
        <begin position="79"/>
        <end position="89"/>
    </location>
</feature>
<dbReference type="Pfam" id="PF00530">
    <property type="entry name" value="SRCR"/>
    <property type="match status" value="3"/>
</dbReference>
<feature type="disulfide bond" evidence="5">
    <location>
        <begin position="250"/>
        <end position="314"/>
    </location>
</feature>
<dbReference type="PRINTS" id="PR00258">
    <property type="entry name" value="SPERACTRCPTR"/>
</dbReference>
<feature type="domain" description="SRCR" evidence="6">
    <location>
        <begin position="120"/>
        <end position="220"/>
    </location>
</feature>
<dbReference type="InterPro" id="IPR001190">
    <property type="entry name" value="SRCR"/>
</dbReference>
<feature type="disulfide bond" evidence="5">
    <location>
        <begin position="34"/>
        <end position="98"/>
    </location>
</feature>
<feature type="disulfide bond" evidence="5">
    <location>
        <begin position="190"/>
        <end position="200"/>
    </location>
</feature>
<reference evidence="7" key="2">
    <citation type="submission" date="2025-09" db="UniProtKB">
        <authorList>
            <consortium name="Ensembl"/>
        </authorList>
    </citation>
    <scope>IDENTIFICATION</scope>
</reference>
<dbReference type="InterPro" id="IPR036772">
    <property type="entry name" value="SRCR-like_dom_sf"/>
</dbReference>
<reference evidence="7" key="1">
    <citation type="submission" date="2025-08" db="UniProtKB">
        <authorList>
            <consortium name="Ensembl"/>
        </authorList>
    </citation>
    <scope>IDENTIFICATION</scope>
</reference>
<dbReference type="PANTHER" id="PTHR19331">
    <property type="entry name" value="SCAVENGER RECEPTOR DOMAIN-CONTAINING"/>
    <property type="match status" value="1"/>
</dbReference>
<evidence type="ECO:0000259" key="6">
    <source>
        <dbReference type="PROSITE" id="PS50287"/>
    </source>
</evidence>
<evidence type="ECO:0000256" key="1">
    <source>
        <dbReference type="ARBA" id="ARBA00022729"/>
    </source>
</evidence>
<dbReference type="STRING" id="48701.ENSPMEP00000003074"/>
<dbReference type="Ensembl" id="ENSPMET00000011464.1">
    <property type="protein sequence ID" value="ENSPMEP00000003074.1"/>
    <property type="gene ID" value="ENSPMEG00000004161.1"/>
</dbReference>